<keyword evidence="7" id="KW-0269">Exonuclease</keyword>
<evidence type="ECO:0000256" key="4">
    <source>
        <dbReference type="ARBA" id="ARBA00022722"/>
    </source>
</evidence>
<sequence>VLVISRAVNSLARVGDELFVEPAPDYLLFRTVNLNQSAFAEFKMCRSFFSSFIFSPEDNEAKCKFTMKSCLSVFKNAHSLDKQVESCEIKYKPNGSVFLFLIKFTNSSVKKYFLPIIDTEAIEASFQPDDSNILTASSKFLASCLKNFRHSEDEVTIAVSKEKTIIKNHLELSRDANLMRTELSFGPSEFTSYSINNPTKITFCLKEFRAVLIFAEPSNLPVTMSFNSPGLPVIFQVVNHPAYEAKYVVSTLNSSDMSGNITPVLNELNSRQSRLESISPNQVSGGDQNRHDPFTFPGDIPEEQHSVARPHHNCSHTSRQVTDRNDEFKPVRNITSSDGEVIMDKECEVPSQLVETVFARCFRNSNCLDYLPGHDIILTQNSELK</sequence>
<keyword evidence="8" id="KW-0539">Nucleus</keyword>
<dbReference type="InterPro" id="IPR046938">
    <property type="entry name" value="DNA_clamp_sf"/>
</dbReference>
<feature type="non-terminal residue" evidence="12">
    <location>
        <position position="1"/>
    </location>
</feature>
<dbReference type="FunFam" id="3.70.10.10:FF:000005">
    <property type="entry name" value="Cell cycle checkpoint control protein"/>
    <property type="match status" value="1"/>
</dbReference>
<dbReference type="GO" id="GO:0004527">
    <property type="term" value="F:exonuclease activity"/>
    <property type="evidence" value="ECO:0007669"/>
    <property type="project" value="UniProtKB-KW"/>
</dbReference>
<reference evidence="12 13" key="1">
    <citation type="submission" date="2024-07" db="EMBL/GenBank/DDBJ databases">
        <title>Chromosome-level genome assembly of the water stick insect Ranatra chinensis (Heteroptera: Nepidae).</title>
        <authorList>
            <person name="Liu X."/>
        </authorList>
    </citation>
    <scope>NUCLEOTIDE SEQUENCE [LARGE SCALE GENOMIC DNA]</scope>
    <source>
        <strain evidence="12">Cailab_2021Rc</strain>
        <tissue evidence="12">Muscle</tissue>
    </source>
</reference>
<evidence type="ECO:0000256" key="3">
    <source>
        <dbReference type="ARBA" id="ARBA00022553"/>
    </source>
</evidence>
<accession>A0ABD0YIX8</accession>
<keyword evidence="4" id="KW-0540">Nuclease</keyword>
<keyword evidence="5" id="KW-0227">DNA damage</keyword>
<comment type="similarity">
    <text evidence="2">Belongs to the rad9 family.</text>
</comment>
<dbReference type="GO" id="GO:0005634">
    <property type="term" value="C:nucleus"/>
    <property type="evidence" value="ECO:0007669"/>
    <property type="project" value="UniProtKB-SubCell"/>
</dbReference>
<dbReference type="Proteomes" id="UP001558652">
    <property type="component" value="Unassembled WGS sequence"/>
</dbReference>
<evidence type="ECO:0000313" key="13">
    <source>
        <dbReference type="Proteomes" id="UP001558652"/>
    </source>
</evidence>
<evidence type="ECO:0000256" key="6">
    <source>
        <dbReference type="ARBA" id="ARBA00022801"/>
    </source>
</evidence>
<dbReference type="InterPro" id="IPR007268">
    <property type="entry name" value="Rad9/Ddc1"/>
</dbReference>
<evidence type="ECO:0000256" key="5">
    <source>
        <dbReference type="ARBA" id="ARBA00022763"/>
    </source>
</evidence>
<keyword evidence="3" id="KW-0597">Phosphoprotein</keyword>
<dbReference type="Pfam" id="PF04139">
    <property type="entry name" value="Rad9"/>
    <property type="match status" value="1"/>
</dbReference>
<proteinExistence type="inferred from homology"/>
<comment type="subcellular location">
    <subcellularLocation>
        <location evidence="1">Nucleus</location>
    </subcellularLocation>
</comment>
<evidence type="ECO:0000256" key="9">
    <source>
        <dbReference type="ARBA" id="ARBA00059283"/>
    </source>
</evidence>
<dbReference type="Gene3D" id="3.70.10.10">
    <property type="match status" value="1"/>
</dbReference>
<keyword evidence="6" id="KW-0378">Hydrolase</keyword>
<gene>
    <name evidence="12" type="ORF">AAG570_010858</name>
</gene>
<evidence type="ECO:0000256" key="10">
    <source>
        <dbReference type="ARBA" id="ARBA00069752"/>
    </source>
</evidence>
<dbReference type="EMBL" id="JBFDAA010000006">
    <property type="protein sequence ID" value="KAL1131240.1"/>
    <property type="molecule type" value="Genomic_DNA"/>
</dbReference>
<dbReference type="PANTHER" id="PTHR15237">
    <property type="entry name" value="DNA REPAIR PROTEIN RAD9"/>
    <property type="match status" value="1"/>
</dbReference>
<keyword evidence="13" id="KW-1185">Reference proteome</keyword>
<evidence type="ECO:0000256" key="8">
    <source>
        <dbReference type="ARBA" id="ARBA00023242"/>
    </source>
</evidence>
<evidence type="ECO:0000256" key="1">
    <source>
        <dbReference type="ARBA" id="ARBA00004123"/>
    </source>
</evidence>
<evidence type="ECO:0000313" key="12">
    <source>
        <dbReference type="EMBL" id="KAL1131240.1"/>
    </source>
</evidence>
<dbReference type="GO" id="GO:0000077">
    <property type="term" value="P:DNA damage checkpoint signaling"/>
    <property type="evidence" value="ECO:0007669"/>
    <property type="project" value="UniProtKB-ARBA"/>
</dbReference>
<dbReference type="PANTHER" id="PTHR15237:SF0">
    <property type="entry name" value="CELL CYCLE CHECKPOINT CONTROL PROTEIN"/>
    <property type="match status" value="1"/>
</dbReference>
<evidence type="ECO:0000256" key="2">
    <source>
        <dbReference type="ARBA" id="ARBA00008494"/>
    </source>
</evidence>
<name>A0ABD0YIX8_9HEMI</name>
<evidence type="ECO:0000256" key="7">
    <source>
        <dbReference type="ARBA" id="ARBA00022839"/>
    </source>
</evidence>
<dbReference type="SUPFAM" id="SSF55979">
    <property type="entry name" value="DNA clamp"/>
    <property type="match status" value="1"/>
</dbReference>
<evidence type="ECO:0000256" key="11">
    <source>
        <dbReference type="ARBA" id="ARBA00079896"/>
    </source>
</evidence>
<protein>
    <recommendedName>
        <fullName evidence="10">Cell cycle checkpoint control protein RAD9A</fullName>
    </recommendedName>
    <alternativeName>
        <fullName evidence="11">DNA repair exonuclease rad9 homolog A</fullName>
    </alternativeName>
</protein>
<dbReference type="AlphaFoldDB" id="A0ABD0YIX8"/>
<comment type="function">
    <text evidence="9">Component of the 9-1-1 cell-cycle checkpoint response complex that plays a major role in DNA repair. The 9-1-1 complex is recruited to DNA lesion upon damage by the RAD17-replication factor C (RFC) clamp loader complex. Acts then as a sliding clamp platform on DNA for several proteins involved in long-patch base excision repair (LP-BER). The 9-1-1 complex stimulates DNA polymerase beta (POLB) activity by increasing its affinity for the 3'-OH end of the primer-template and stabilizes POLB to those sites where LP-BER proceeds; endonuclease FEN1 cleavage activity on substrates with double, nick, or gap flaps of distinct sequences and lengths; and DNA ligase I (LIG1) on long-patch base excision repair substrates. The 9-1-1 complex is necessary for the recruitment of RHNO1 to sites of double-stranded breaks (DSB) occurring during the S phase. RAD9A possesses 3'-&gt;5' double stranded DNA exonuclease activity.</text>
</comment>
<organism evidence="12 13">
    <name type="scientific">Ranatra chinensis</name>
    <dbReference type="NCBI Taxonomy" id="642074"/>
    <lineage>
        <taxon>Eukaryota</taxon>
        <taxon>Metazoa</taxon>
        <taxon>Ecdysozoa</taxon>
        <taxon>Arthropoda</taxon>
        <taxon>Hexapoda</taxon>
        <taxon>Insecta</taxon>
        <taxon>Pterygota</taxon>
        <taxon>Neoptera</taxon>
        <taxon>Paraneoptera</taxon>
        <taxon>Hemiptera</taxon>
        <taxon>Heteroptera</taxon>
        <taxon>Panheteroptera</taxon>
        <taxon>Nepomorpha</taxon>
        <taxon>Nepidae</taxon>
        <taxon>Ranatrinae</taxon>
        <taxon>Ranatra</taxon>
    </lineage>
</organism>
<comment type="caution">
    <text evidence="12">The sequence shown here is derived from an EMBL/GenBank/DDBJ whole genome shotgun (WGS) entry which is preliminary data.</text>
</comment>